<dbReference type="OrthoDB" id="3174166at2"/>
<dbReference type="Gene3D" id="3.40.30.10">
    <property type="entry name" value="Glutaredoxin"/>
    <property type="match status" value="1"/>
</dbReference>
<dbReference type="SUPFAM" id="SSF52833">
    <property type="entry name" value="Thioredoxin-like"/>
    <property type="match status" value="1"/>
</dbReference>
<dbReference type="PANTHER" id="PTHR34386:SF1">
    <property type="entry name" value="GLUTAREDOXIN-LIKE PROTEIN NRDH"/>
    <property type="match status" value="1"/>
</dbReference>
<evidence type="ECO:0000259" key="1">
    <source>
        <dbReference type="Pfam" id="PF00462"/>
    </source>
</evidence>
<dbReference type="Proteomes" id="UP000006443">
    <property type="component" value="Unassembled WGS sequence"/>
</dbReference>
<keyword evidence="3" id="KW-1185">Reference proteome</keyword>
<proteinExistence type="predicted"/>
<dbReference type="InterPro" id="IPR051548">
    <property type="entry name" value="Grx-like_ET"/>
</dbReference>
<dbReference type="InterPro" id="IPR036249">
    <property type="entry name" value="Thioredoxin-like_sf"/>
</dbReference>
<dbReference type="CDD" id="cd02976">
    <property type="entry name" value="NrdH"/>
    <property type="match status" value="1"/>
</dbReference>
<dbReference type="PANTHER" id="PTHR34386">
    <property type="entry name" value="GLUTAREDOXIN"/>
    <property type="match status" value="1"/>
</dbReference>
<feature type="domain" description="Glutaredoxin" evidence="1">
    <location>
        <begin position="4"/>
        <end position="63"/>
    </location>
</feature>
<protein>
    <submittedName>
        <fullName evidence="2">Glutaredoxin</fullName>
    </submittedName>
</protein>
<dbReference type="EMBL" id="ACJM01000011">
    <property type="protein sequence ID" value="EEG76912.1"/>
    <property type="molecule type" value="Genomic_DNA"/>
</dbReference>
<gene>
    <name evidence="2" type="ORF">DealDRAFT_2173</name>
</gene>
<reference evidence="2 3" key="1">
    <citation type="submission" date="2009-02" db="EMBL/GenBank/DDBJ databases">
        <title>Sequencing of the draft genome and assembly of Dethiobacter alkaliphilus AHT 1.</title>
        <authorList>
            <consortium name="US DOE Joint Genome Institute (JGI-PGF)"/>
            <person name="Lucas S."/>
            <person name="Copeland A."/>
            <person name="Lapidus A."/>
            <person name="Glavina del Rio T."/>
            <person name="Dalin E."/>
            <person name="Tice H."/>
            <person name="Bruce D."/>
            <person name="Goodwin L."/>
            <person name="Pitluck S."/>
            <person name="Larimer F."/>
            <person name="Land M.L."/>
            <person name="Hauser L."/>
            <person name="Muyzer G."/>
        </authorList>
    </citation>
    <scope>NUCLEOTIDE SEQUENCE [LARGE SCALE GENOMIC DNA]</scope>
    <source>
        <strain evidence="2 3">AHT 1</strain>
    </source>
</reference>
<sequence>MQDVELYTTHSCTYCLRVKEFLSERRVDFVEYNVEDDEEARERMVDLSSHTTVPTIVVGDEVVVGFDPKRLAKLLPGKRP</sequence>
<dbReference type="InterPro" id="IPR002109">
    <property type="entry name" value="Glutaredoxin"/>
</dbReference>
<comment type="caution">
    <text evidence="2">The sequence shown here is derived from an EMBL/GenBank/DDBJ whole genome shotgun (WGS) entry which is preliminary data.</text>
</comment>
<dbReference type="GO" id="GO:0045454">
    <property type="term" value="P:cell redox homeostasis"/>
    <property type="evidence" value="ECO:0007669"/>
    <property type="project" value="TreeGrafter"/>
</dbReference>
<dbReference type="STRING" id="555088.DealDRAFT_2173"/>
<organism evidence="2 3">
    <name type="scientific">Dethiobacter alkaliphilus AHT 1</name>
    <dbReference type="NCBI Taxonomy" id="555088"/>
    <lineage>
        <taxon>Bacteria</taxon>
        <taxon>Bacillati</taxon>
        <taxon>Bacillota</taxon>
        <taxon>Dethiobacteria</taxon>
        <taxon>Dethiobacterales</taxon>
        <taxon>Dethiobacteraceae</taxon>
        <taxon>Dethiobacter</taxon>
    </lineage>
</organism>
<dbReference type="RefSeq" id="WP_008517327.1">
    <property type="nucleotide sequence ID" value="NZ_ACJM01000011.1"/>
</dbReference>
<dbReference type="AlphaFoldDB" id="C0GI64"/>
<evidence type="ECO:0000313" key="3">
    <source>
        <dbReference type="Proteomes" id="UP000006443"/>
    </source>
</evidence>
<accession>C0GI64</accession>
<dbReference type="Pfam" id="PF00462">
    <property type="entry name" value="Glutaredoxin"/>
    <property type="match status" value="1"/>
</dbReference>
<dbReference type="GO" id="GO:0009055">
    <property type="term" value="F:electron transfer activity"/>
    <property type="evidence" value="ECO:0007669"/>
    <property type="project" value="TreeGrafter"/>
</dbReference>
<evidence type="ECO:0000313" key="2">
    <source>
        <dbReference type="EMBL" id="EEG76912.1"/>
    </source>
</evidence>
<dbReference type="PROSITE" id="PS51354">
    <property type="entry name" value="GLUTAREDOXIN_2"/>
    <property type="match status" value="1"/>
</dbReference>
<dbReference type="eggNOG" id="COG0695">
    <property type="taxonomic scope" value="Bacteria"/>
</dbReference>
<name>C0GI64_DETAL</name>